<keyword evidence="1" id="KW-1133">Transmembrane helix</keyword>
<reference evidence="3" key="1">
    <citation type="submission" date="2011-12" db="EMBL/GenBank/DDBJ databases">
        <title>Complete genome sequence of Streptomyces cattleya strain DSM 46488.</title>
        <authorList>
            <person name="Ou H.-Y."/>
            <person name="Li P."/>
            <person name="Zhao C."/>
            <person name="O'Hagan D."/>
            <person name="Deng Z."/>
        </authorList>
    </citation>
    <scope>NUCLEOTIDE SEQUENCE [LARGE SCALE GENOMIC DNA]</scope>
    <source>
        <strain evidence="3">ATCC 35852 / DSM 46488 / JCM 4925 / NBRC 14057 / NRRL 8057</strain>
    </source>
</reference>
<dbReference type="PATRIC" id="fig|1003195.11.peg.2627"/>
<feature type="transmembrane region" description="Helical" evidence="1">
    <location>
        <begin position="6"/>
        <end position="31"/>
    </location>
</feature>
<dbReference type="AlphaFoldDB" id="F8JY24"/>
<keyword evidence="1" id="KW-0472">Membrane</keyword>
<keyword evidence="1" id="KW-0812">Transmembrane</keyword>
<dbReference type="HOGENOM" id="CLU_176213_3_0_11"/>
<accession>G8WNT7</accession>
<dbReference type="KEGG" id="scy:SCATT_10390"/>
<sequence length="73" mass="7168">MKIDWAGFASVLGVGVGVTVALVALFTLGVAGLAKQAPAGPGGQTASARRAGAYLCFALCTAAVAYGIWLIVG</sequence>
<dbReference type="Proteomes" id="UP000007842">
    <property type="component" value="Chromosome"/>
</dbReference>
<evidence type="ECO:0000313" key="2">
    <source>
        <dbReference type="EMBL" id="AEW93410.1"/>
    </source>
</evidence>
<accession>F8JY24</accession>
<dbReference type="STRING" id="1003195.SCATT_10390"/>
<dbReference type="EMBL" id="CP003219">
    <property type="protein sequence ID" value="AEW93410.1"/>
    <property type="molecule type" value="Genomic_DNA"/>
</dbReference>
<dbReference type="KEGG" id="sct:SCAT_1045"/>
<gene>
    <name evidence="2" type="ordered locus">SCATT_10390</name>
</gene>
<protein>
    <submittedName>
        <fullName evidence="2">Uncharacterized protein</fullName>
    </submittedName>
</protein>
<dbReference type="RefSeq" id="WP_014141803.1">
    <property type="nucleotide sequence ID" value="NC_016111.1"/>
</dbReference>
<proteinExistence type="predicted"/>
<dbReference type="OrthoDB" id="4249403at2"/>
<evidence type="ECO:0000313" key="3">
    <source>
        <dbReference type="Proteomes" id="UP000007842"/>
    </source>
</evidence>
<feature type="transmembrane region" description="Helical" evidence="1">
    <location>
        <begin position="52"/>
        <end position="72"/>
    </location>
</feature>
<organism evidence="2 3">
    <name type="scientific">Streptantibioticus cattleyicolor (strain ATCC 35852 / DSM 46488 / JCM 4925 / NBRC 14057 / NRRL 8057)</name>
    <name type="common">Streptomyces cattleya</name>
    <dbReference type="NCBI Taxonomy" id="1003195"/>
    <lineage>
        <taxon>Bacteria</taxon>
        <taxon>Bacillati</taxon>
        <taxon>Actinomycetota</taxon>
        <taxon>Actinomycetes</taxon>
        <taxon>Kitasatosporales</taxon>
        <taxon>Streptomycetaceae</taxon>
        <taxon>Streptantibioticus</taxon>
    </lineage>
</organism>
<keyword evidence="3" id="KW-1185">Reference proteome</keyword>
<name>F8JY24_STREN</name>
<evidence type="ECO:0000256" key="1">
    <source>
        <dbReference type="SAM" id="Phobius"/>
    </source>
</evidence>